<evidence type="ECO:0000313" key="3">
    <source>
        <dbReference type="Proteomes" id="UP001157353"/>
    </source>
</evidence>
<comment type="caution">
    <text evidence="2">The sequence shown here is derived from an EMBL/GenBank/DDBJ whole genome shotgun (WGS) entry which is preliminary data.</text>
</comment>
<name>A0ABQ6DXT0_9GAMM</name>
<dbReference type="EMBL" id="BSPQ01000002">
    <property type="protein sequence ID" value="GLS89799.1"/>
    <property type="molecule type" value="Genomic_DNA"/>
</dbReference>
<gene>
    <name evidence="2" type="ORF">GCM10007916_08660</name>
</gene>
<dbReference type="RefSeq" id="WP_284202926.1">
    <property type="nucleotide sequence ID" value="NZ_BSPQ01000002.1"/>
</dbReference>
<organism evidence="2 3">
    <name type="scientific">Psychromonas marina</name>
    <dbReference type="NCBI Taxonomy" id="88364"/>
    <lineage>
        <taxon>Bacteria</taxon>
        <taxon>Pseudomonadati</taxon>
        <taxon>Pseudomonadota</taxon>
        <taxon>Gammaproteobacteria</taxon>
        <taxon>Alteromonadales</taxon>
        <taxon>Psychromonadaceae</taxon>
        <taxon>Psychromonas</taxon>
    </lineage>
</organism>
<keyword evidence="1" id="KW-1133">Transmembrane helix</keyword>
<evidence type="ECO:0000313" key="2">
    <source>
        <dbReference type="EMBL" id="GLS89799.1"/>
    </source>
</evidence>
<keyword evidence="1" id="KW-0812">Transmembrane</keyword>
<keyword evidence="1" id="KW-0472">Membrane</keyword>
<feature type="transmembrane region" description="Helical" evidence="1">
    <location>
        <begin position="33"/>
        <end position="53"/>
    </location>
</feature>
<proteinExistence type="predicted"/>
<keyword evidence="3" id="KW-1185">Reference proteome</keyword>
<evidence type="ECO:0000256" key="1">
    <source>
        <dbReference type="SAM" id="Phobius"/>
    </source>
</evidence>
<accession>A0ABQ6DXT0</accession>
<protein>
    <submittedName>
        <fullName evidence="2">Uncharacterized protein</fullName>
    </submittedName>
</protein>
<reference evidence="3" key="1">
    <citation type="journal article" date="2019" name="Int. J. Syst. Evol. Microbiol.">
        <title>The Global Catalogue of Microorganisms (GCM) 10K type strain sequencing project: providing services to taxonomists for standard genome sequencing and annotation.</title>
        <authorList>
            <consortium name="The Broad Institute Genomics Platform"/>
            <consortium name="The Broad Institute Genome Sequencing Center for Infectious Disease"/>
            <person name="Wu L."/>
            <person name="Ma J."/>
        </authorList>
    </citation>
    <scope>NUCLEOTIDE SEQUENCE [LARGE SCALE GENOMIC DNA]</scope>
    <source>
        <strain evidence="3">NBRC 103166</strain>
    </source>
</reference>
<sequence>MKVLILLGVLFLAIALMVMLVERFAKPADEQQLAKYSKIVPILVFIMLFAMLIREFV</sequence>
<dbReference type="Proteomes" id="UP001157353">
    <property type="component" value="Unassembled WGS sequence"/>
</dbReference>